<dbReference type="Gene3D" id="3.80.10.10">
    <property type="entry name" value="Ribonuclease Inhibitor"/>
    <property type="match status" value="3"/>
</dbReference>
<dbReference type="EMBL" id="PJQY01000036">
    <property type="protein sequence ID" value="PQQ20432.1"/>
    <property type="molecule type" value="Genomic_DNA"/>
</dbReference>
<dbReference type="Proteomes" id="UP000250321">
    <property type="component" value="Unassembled WGS sequence"/>
</dbReference>
<dbReference type="InterPro" id="IPR011009">
    <property type="entry name" value="Kinase-like_dom_sf"/>
</dbReference>
<dbReference type="Pfam" id="PF00069">
    <property type="entry name" value="Pkinase"/>
    <property type="match status" value="1"/>
</dbReference>
<evidence type="ECO:0000313" key="26">
    <source>
        <dbReference type="Proteomes" id="UP000250321"/>
    </source>
</evidence>
<proteinExistence type="inferred from homology"/>
<keyword evidence="6" id="KW-1003">Cell membrane</keyword>
<evidence type="ECO:0000256" key="4">
    <source>
        <dbReference type="ARBA" id="ARBA00009592"/>
    </source>
</evidence>
<dbReference type="FunFam" id="3.80.10.10:FF:000275">
    <property type="entry name" value="Leucine-rich repeat receptor-like protein kinase"/>
    <property type="match status" value="1"/>
</dbReference>
<evidence type="ECO:0000256" key="21">
    <source>
        <dbReference type="ARBA" id="ARBA00048679"/>
    </source>
</evidence>
<evidence type="ECO:0000256" key="18">
    <source>
        <dbReference type="ARBA" id="ARBA00023136"/>
    </source>
</evidence>
<name>A0A314ZFW0_PRUYE</name>
<evidence type="ECO:0000256" key="17">
    <source>
        <dbReference type="ARBA" id="ARBA00022989"/>
    </source>
</evidence>
<dbReference type="Gene3D" id="3.30.200.20">
    <property type="entry name" value="Phosphorylase Kinase, domain 1"/>
    <property type="match status" value="1"/>
</dbReference>
<dbReference type="PANTHER" id="PTHR27008:SF585">
    <property type="entry name" value="PROTEIN KINASE DOMAIN-CONTAINING PROTEIN"/>
    <property type="match status" value="1"/>
</dbReference>
<dbReference type="InterPro" id="IPR051809">
    <property type="entry name" value="Plant_receptor-like_S/T_kinase"/>
</dbReference>
<evidence type="ECO:0000313" key="25">
    <source>
        <dbReference type="EMBL" id="PQQ20432.1"/>
    </source>
</evidence>
<keyword evidence="16 22" id="KW-0067">ATP-binding</keyword>
<dbReference type="GO" id="GO:0005886">
    <property type="term" value="C:plasma membrane"/>
    <property type="evidence" value="ECO:0007669"/>
    <property type="project" value="UniProtKB-SubCell"/>
</dbReference>
<dbReference type="InterPro" id="IPR008271">
    <property type="entry name" value="Ser/Thr_kinase_AS"/>
</dbReference>
<evidence type="ECO:0000256" key="10">
    <source>
        <dbReference type="ARBA" id="ARBA00022679"/>
    </source>
</evidence>
<keyword evidence="7" id="KW-0723">Serine/threonine-protein kinase</keyword>
<feature type="transmembrane region" description="Helical" evidence="23">
    <location>
        <begin position="682"/>
        <end position="702"/>
    </location>
</feature>
<reference evidence="25 26" key="1">
    <citation type="submission" date="2018-02" db="EMBL/GenBank/DDBJ databases">
        <title>Draft genome of wild Prunus yedoensis var. nudiflora.</title>
        <authorList>
            <person name="Baek S."/>
            <person name="Kim J.-H."/>
            <person name="Choi K."/>
            <person name="Kim G.-B."/>
            <person name="Cho A."/>
            <person name="Jang H."/>
            <person name="Shin C.-H."/>
            <person name="Yu H.-J."/>
            <person name="Mun J.-H."/>
        </authorList>
    </citation>
    <scope>NUCLEOTIDE SEQUENCE [LARGE SCALE GENOMIC DNA]</scope>
    <source>
        <strain evidence="26">cv. Jeju island</strain>
        <tissue evidence="25">Leaf</tissue>
    </source>
</reference>
<evidence type="ECO:0000256" key="16">
    <source>
        <dbReference type="ARBA" id="ARBA00022840"/>
    </source>
</evidence>
<keyword evidence="26" id="KW-1185">Reference proteome</keyword>
<dbReference type="PROSITE" id="PS00107">
    <property type="entry name" value="PROTEIN_KINASE_ATP"/>
    <property type="match status" value="1"/>
</dbReference>
<evidence type="ECO:0000256" key="5">
    <source>
        <dbReference type="ARBA" id="ARBA00012513"/>
    </source>
</evidence>
<evidence type="ECO:0000256" key="6">
    <source>
        <dbReference type="ARBA" id="ARBA00022475"/>
    </source>
</evidence>
<evidence type="ECO:0000256" key="1">
    <source>
        <dbReference type="ARBA" id="ARBA00004236"/>
    </source>
</evidence>
<evidence type="ECO:0000256" key="20">
    <source>
        <dbReference type="ARBA" id="ARBA00047899"/>
    </source>
</evidence>
<comment type="similarity">
    <text evidence="3">Belongs to the protein kinase superfamily. Ser/Thr protein kinase family.</text>
</comment>
<dbReference type="InterPro" id="IPR032675">
    <property type="entry name" value="LRR_dom_sf"/>
</dbReference>
<keyword evidence="15 25" id="KW-0418">Kinase</keyword>
<dbReference type="EC" id="2.7.11.1" evidence="5"/>
<dbReference type="GO" id="GO:0004674">
    <property type="term" value="F:protein serine/threonine kinase activity"/>
    <property type="evidence" value="ECO:0007669"/>
    <property type="project" value="UniProtKB-KW"/>
</dbReference>
<evidence type="ECO:0000256" key="7">
    <source>
        <dbReference type="ARBA" id="ARBA00022527"/>
    </source>
</evidence>
<dbReference type="Pfam" id="PF13855">
    <property type="entry name" value="LRR_8"/>
    <property type="match status" value="2"/>
</dbReference>
<evidence type="ECO:0000256" key="11">
    <source>
        <dbReference type="ARBA" id="ARBA00022692"/>
    </source>
</evidence>
<evidence type="ECO:0000256" key="8">
    <source>
        <dbReference type="ARBA" id="ARBA00022553"/>
    </source>
</evidence>
<dbReference type="InterPro" id="IPR000719">
    <property type="entry name" value="Prot_kinase_dom"/>
</dbReference>
<accession>A0A314ZFW0</accession>
<dbReference type="SMART" id="SM00365">
    <property type="entry name" value="LRR_SD22"/>
    <property type="match status" value="4"/>
</dbReference>
<dbReference type="Pfam" id="PF08263">
    <property type="entry name" value="LRRNT_2"/>
    <property type="match status" value="1"/>
</dbReference>
<dbReference type="OrthoDB" id="676979at2759"/>
<keyword evidence="10" id="KW-0808">Transferase</keyword>
<gene>
    <name evidence="25" type="ORF">Pyn_32713</name>
</gene>
<dbReference type="SUPFAM" id="SSF52047">
    <property type="entry name" value="RNI-like"/>
    <property type="match status" value="1"/>
</dbReference>
<dbReference type="FunFam" id="3.30.200.20:FF:000661">
    <property type="entry name" value="Serine-threonine protein kinase plant-type"/>
    <property type="match status" value="1"/>
</dbReference>
<comment type="similarity">
    <text evidence="4">Belongs to the RLP family.</text>
</comment>
<sequence length="915" mass="100566">MKLEGTCLFSVLISWRSLSRFLLSMTLLLVLLRYTSVGAAAQTNITTDQSALLALKSHISSDPDNILVNWSTITPVCNWVGITCGARHLRVSVLNLSYMGLTGIIPPHLGNLSFLIELLFINNSFHGTLPHELSYLHRLKFISFAFNNFMGSIPLWFGSFPKLQSLNLWGNQFSGSIPTTIFNLSTLQEINLNNNQLSGGIPRKIGNLTMLKRIYLSHNKFTEIPNEIGFLDQVEHLFVQVNALKGHVPASVFNMSSLTILTLYGNSLSGGLPDNICQHLPSLQKANFGRNQFDGPLPSKLWHCKHLLALRMSVNNFSGSIPKYIGNLTQVTTIYLDNNNLTGTIPNEIGDLQNLEALSIQFNNLHGLIPASIFNISTITDLGLGFNMLSGSLPANIGLGAPNLQGLYLSGSDLSGVIPDLSNASMLMKLELNYNSFTGFIPSTLCALTNLQGLRLSRNNLAIDTSTLSCLVNLANLRTLQLAYNPLNVRLDDSFRNCSTLSRLQYIKLSNCNMRGNIPIGISNISGLVILSLDGNQLSGSIPTSLGRLGNLQGLYLSYNKLQGYIPYELCQLDNLVELLLGSNQLSGSIPSCLGNLAASLSSITGKQSVRMIPESLEALSHLKYLDLSFNRLQGQIPTGGPFQNFSAQSFVSNSALCGAPRLHVPPCKKGTLEPNWRKAKYIVPGIISVVLLVASVSIFLLRRKRNVEVTIEASSLLQPLWRRVSRLELLRVTNGFHESNLLGSGSFGSVYKGTLSYGIDVAVKVFSLQLEGAFKSFDRECEILSNIRHRNLVKIISCCSEIDFKALVLQYMPNGSLENWLYYQDFSLHILQRMNIMIDVASGLEYLHHGYSIPIVHCDLKPSNILLDDDMVAHVADFGIAKLLDGGDSMTQTMTLATVGYMAPGDVVSMEWKE</sequence>
<dbReference type="PROSITE" id="PS50011">
    <property type="entry name" value="PROTEIN_KINASE_DOM"/>
    <property type="match status" value="1"/>
</dbReference>
<dbReference type="Gene3D" id="1.10.510.10">
    <property type="entry name" value="Transferase(Phosphotransferase) domain 1"/>
    <property type="match status" value="1"/>
</dbReference>
<dbReference type="InterPro" id="IPR001611">
    <property type="entry name" value="Leu-rich_rpt"/>
</dbReference>
<evidence type="ECO:0000259" key="24">
    <source>
        <dbReference type="PROSITE" id="PS50011"/>
    </source>
</evidence>
<keyword evidence="17 23" id="KW-1133">Transmembrane helix</keyword>
<evidence type="ECO:0000256" key="22">
    <source>
        <dbReference type="PROSITE-ProRule" id="PRU10141"/>
    </source>
</evidence>
<dbReference type="SMART" id="SM00220">
    <property type="entry name" value="S_TKc"/>
    <property type="match status" value="1"/>
</dbReference>
<evidence type="ECO:0000256" key="14">
    <source>
        <dbReference type="ARBA" id="ARBA00022741"/>
    </source>
</evidence>
<evidence type="ECO:0000256" key="3">
    <source>
        <dbReference type="ARBA" id="ARBA00008684"/>
    </source>
</evidence>
<keyword evidence="19" id="KW-0325">Glycoprotein</keyword>
<keyword evidence="8" id="KW-0597">Phosphoprotein</keyword>
<evidence type="ECO:0000256" key="13">
    <source>
        <dbReference type="ARBA" id="ARBA00022737"/>
    </source>
</evidence>
<organism evidence="25 26">
    <name type="scientific">Prunus yedoensis var. nudiflora</name>
    <dbReference type="NCBI Taxonomy" id="2094558"/>
    <lineage>
        <taxon>Eukaryota</taxon>
        <taxon>Viridiplantae</taxon>
        <taxon>Streptophyta</taxon>
        <taxon>Embryophyta</taxon>
        <taxon>Tracheophyta</taxon>
        <taxon>Spermatophyta</taxon>
        <taxon>Magnoliopsida</taxon>
        <taxon>eudicotyledons</taxon>
        <taxon>Gunneridae</taxon>
        <taxon>Pentapetalae</taxon>
        <taxon>rosids</taxon>
        <taxon>fabids</taxon>
        <taxon>Rosales</taxon>
        <taxon>Rosaceae</taxon>
        <taxon>Amygdaloideae</taxon>
        <taxon>Amygdaleae</taxon>
        <taxon>Prunus</taxon>
    </lineage>
</organism>
<keyword evidence="14 22" id="KW-0547">Nucleotide-binding</keyword>
<dbReference type="PROSITE" id="PS51450">
    <property type="entry name" value="LRR"/>
    <property type="match status" value="1"/>
</dbReference>
<dbReference type="Pfam" id="PF00560">
    <property type="entry name" value="LRR_1"/>
    <property type="match status" value="5"/>
</dbReference>
<dbReference type="SMART" id="SM00369">
    <property type="entry name" value="LRR_TYP"/>
    <property type="match status" value="9"/>
</dbReference>
<dbReference type="FunFam" id="3.80.10.10:FF:000095">
    <property type="entry name" value="LRR receptor-like serine/threonine-protein kinase GSO1"/>
    <property type="match status" value="1"/>
</dbReference>
<evidence type="ECO:0000256" key="2">
    <source>
        <dbReference type="ARBA" id="ARBA00004479"/>
    </source>
</evidence>
<dbReference type="PROSITE" id="PS00108">
    <property type="entry name" value="PROTEIN_KINASE_ST"/>
    <property type="match status" value="1"/>
</dbReference>
<evidence type="ECO:0000256" key="9">
    <source>
        <dbReference type="ARBA" id="ARBA00022614"/>
    </source>
</evidence>
<evidence type="ECO:0000256" key="15">
    <source>
        <dbReference type="ARBA" id="ARBA00022777"/>
    </source>
</evidence>
<feature type="binding site" evidence="22">
    <location>
        <position position="765"/>
    </location>
    <ligand>
        <name>ATP</name>
        <dbReference type="ChEBI" id="CHEBI:30616"/>
    </ligand>
</feature>
<dbReference type="InterPro" id="IPR017441">
    <property type="entry name" value="Protein_kinase_ATP_BS"/>
</dbReference>
<feature type="domain" description="Protein kinase" evidence="24">
    <location>
        <begin position="737"/>
        <end position="915"/>
    </location>
</feature>
<comment type="catalytic activity">
    <reaction evidence="21">
        <text>L-seryl-[protein] + ATP = O-phospho-L-seryl-[protein] + ADP + H(+)</text>
        <dbReference type="Rhea" id="RHEA:17989"/>
        <dbReference type="Rhea" id="RHEA-COMP:9863"/>
        <dbReference type="Rhea" id="RHEA-COMP:11604"/>
        <dbReference type="ChEBI" id="CHEBI:15378"/>
        <dbReference type="ChEBI" id="CHEBI:29999"/>
        <dbReference type="ChEBI" id="CHEBI:30616"/>
        <dbReference type="ChEBI" id="CHEBI:83421"/>
        <dbReference type="ChEBI" id="CHEBI:456216"/>
        <dbReference type="EC" id="2.7.11.1"/>
    </reaction>
</comment>
<dbReference type="AlphaFoldDB" id="A0A314ZFW0"/>
<dbReference type="FunFam" id="1.10.510.10:FF:001023">
    <property type="entry name" value="Os07g0541700 protein"/>
    <property type="match status" value="1"/>
</dbReference>
<dbReference type="SUPFAM" id="SSF52058">
    <property type="entry name" value="L domain-like"/>
    <property type="match status" value="1"/>
</dbReference>
<dbReference type="STRING" id="2094558.A0A314ZFW0"/>
<comment type="catalytic activity">
    <reaction evidence="20">
        <text>L-threonyl-[protein] + ATP = O-phospho-L-threonyl-[protein] + ADP + H(+)</text>
        <dbReference type="Rhea" id="RHEA:46608"/>
        <dbReference type="Rhea" id="RHEA-COMP:11060"/>
        <dbReference type="Rhea" id="RHEA-COMP:11605"/>
        <dbReference type="ChEBI" id="CHEBI:15378"/>
        <dbReference type="ChEBI" id="CHEBI:30013"/>
        <dbReference type="ChEBI" id="CHEBI:30616"/>
        <dbReference type="ChEBI" id="CHEBI:61977"/>
        <dbReference type="ChEBI" id="CHEBI:456216"/>
        <dbReference type="EC" id="2.7.11.1"/>
    </reaction>
</comment>
<evidence type="ECO:0000256" key="19">
    <source>
        <dbReference type="ARBA" id="ARBA00023180"/>
    </source>
</evidence>
<keyword evidence="9" id="KW-0433">Leucine-rich repeat</keyword>
<comment type="subcellular location">
    <subcellularLocation>
        <location evidence="1">Cell membrane</location>
    </subcellularLocation>
    <subcellularLocation>
        <location evidence="2">Membrane</location>
        <topology evidence="2">Single-pass type I membrane protein</topology>
    </subcellularLocation>
</comment>
<keyword evidence="11 23" id="KW-0812">Transmembrane</keyword>
<dbReference type="InterPro" id="IPR013210">
    <property type="entry name" value="LRR_N_plant-typ"/>
</dbReference>
<keyword evidence="18 23" id="KW-0472">Membrane</keyword>
<dbReference type="FunFam" id="3.80.10.10:FF:000041">
    <property type="entry name" value="LRR receptor-like serine/threonine-protein kinase ERECTA"/>
    <property type="match status" value="1"/>
</dbReference>
<comment type="caution">
    <text evidence="25">The sequence shown here is derived from an EMBL/GenBank/DDBJ whole genome shotgun (WGS) entry which is preliminary data.</text>
</comment>
<dbReference type="SUPFAM" id="SSF56112">
    <property type="entry name" value="Protein kinase-like (PK-like)"/>
    <property type="match status" value="1"/>
</dbReference>
<dbReference type="InterPro" id="IPR003591">
    <property type="entry name" value="Leu-rich_rpt_typical-subtyp"/>
</dbReference>
<protein>
    <recommendedName>
        <fullName evidence="5">non-specific serine/threonine protein kinase</fullName>
        <ecNumber evidence="5">2.7.11.1</ecNumber>
    </recommendedName>
</protein>
<dbReference type="FunFam" id="3.80.10.10:FF:000383">
    <property type="entry name" value="Leucine-rich repeat receptor protein kinase EMS1"/>
    <property type="match status" value="1"/>
</dbReference>
<keyword evidence="25" id="KW-0675">Receptor</keyword>
<keyword evidence="12" id="KW-0732">Signal</keyword>
<keyword evidence="13" id="KW-0677">Repeat</keyword>
<dbReference type="PANTHER" id="PTHR27008">
    <property type="entry name" value="OS04G0122200 PROTEIN"/>
    <property type="match status" value="1"/>
</dbReference>
<dbReference type="GO" id="GO:0005524">
    <property type="term" value="F:ATP binding"/>
    <property type="evidence" value="ECO:0007669"/>
    <property type="project" value="UniProtKB-UniRule"/>
</dbReference>
<evidence type="ECO:0000256" key="23">
    <source>
        <dbReference type="SAM" id="Phobius"/>
    </source>
</evidence>
<evidence type="ECO:0000256" key="12">
    <source>
        <dbReference type="ARBA" id="ARBA00022729"/>
    </source>
</evidence>